<evidence type="ECO:0000256" key="2">
    <source>
        <dbReference type="ARBA" id="ARBA00022692"/>
    </source>
</evidence>
<proteinExistence type="predicted"/>
<evidence type="ECO:0000313" key="7">
    <source>
        <dbReference type="Proteomes" id="UP000620104"/>
    </source>
</evidence>
<evidence type="ECO:0000256" key="5">
    <source>
        <dbReference type="SAM" id="Phobius"/>
    </source>
</evidence>
<dbReference type="OrthoDB" id="67317at2759"/>
<evidence type="ECO:0000256" key="3">
    <source>
        <dbReference type="ARBA" id="ARBA00022989"/>
    </source>
</evidence>
<accession>A0A8H3YH45</accession>
<feature type="transmembrane region" description="Helical" evidence="5">
    <location>
        <begin position="6"/>
        <end position="34"/>
    </location>
</feature>
<evidence type="ECO:0000256" key="1">
    <source>
        <dbReference type="ARBA" id="ARBA00004370"/>
    </source>
</evidence>
<dbReference type="EMBL" id="BLZA01000043">
    <property type="protein sequence ID" value="GHJ89454.1"/>
    <property type="molecule type" value="Genomic_DNA"/>
</dbReference>
<sequence>MALAVVSAPLAGCCTVLSLFGVVILTGFGLAFSYRTEAMTGSTHDPPNPSAVARVCYASAFVYLGFVVFCGCQLVTHQRYPRGVQL</sequence>
<dbReference type="GO" id="GO:0016020">
    <property type="term" value="C:membrane"/>
    <property type="evidence" value="ECO:0007669"/>
    <property type="project" value="UniProtKB-SubCell"/>
</dbReference>
<reference evidence="6" key="1">
    <citation type="submission" date="2020-07" db="EMBL/GenBank/DDBJ databases">
        <title>Draft Genome Sequence of a Deep-Sea Yeast, Naganishia (Cryptococcus) liquefaciens strain N6.</title>
        <authorList>
            <person name="Han Y.W."/>
            <person name="Kajitani R."/>
            <person name="Morimoto H."/>
            <person name="Parhat M."/>
            <person name="Tsubouchi H."/>
            <person name="Bakenova O."/>
            <person name="Ogata M."/>
            <person name="Argunhan B."/>
            <person name="Aoki R."/>
            <person name="Kajiwara S."/>
            <person name="Itoh T."/>
            <person name="Iwasaki H."/>
        </authorList>
    </citation>
    <scope>NUCLEOTIDE SEQUENCE</scope>
    <source>
        <strain evidence="6">N6</strain>
    </source>
</reference>
<gene>
    <name evidence="6" type="ORF">NliqN6_5856</name>
</gene>
<protein>
    <submittedName>
        <fullName evidence="6">Uncharacterized protein</fullName>
    </submittedName>
</protein>
<organism evidence="6 7">
    <name type="scientific">Naganishia liquefaciens</name>
    <dbReference type="NCBI Taxonomy" id="104408"/>
    <lineage>
        <taxon>Eukaryota</taxon>
        <taxon>Fungi</taxon>
        <taxon>Dikarya</taxon>
        <taxon>Basidiomycota</taxon>
        <taxon>Agaricomycotina</taxon>
        <taxon>Tremellomycetes</taxon>
        <taxon>Filobasidiales</taxon>
        <taxon>Filobasidiaceae</taxon>
        <taxon>Naganishia</taxon>
    </lineage>
</organism>
<keyword evidence="7" id="KW-1185">Reference proteome</keyword>
<dbReference type="InterPro" id="IPR056552">
    <property type="entry name" value="Ribonucl_Kappa"/>
</dbReference>
<keyword evidence="2 5" id="KW-0812">Transmembrane</keyword>
<dbReference type="Proteomes" id="UP000620104">
    <property type="component" value="Unassembled WGS sequence"/>
</dbReference>
<dbReference type="AlphaFoldDB" id="A0A8H3YH45"/>
<name>A0A8H3YH45_9TREE</name>
<keyword evidence="4 5" id="KW-0472">Membrane</keyword>
<evidence type="ECO:0000256" key="4">
    <source>
        <dbReference type="ARBA" id="ARBA00023136"/>
    </source>
</evidence>
<comment type="subcellular location">
    <subcellularLocation>
        <location evidence="1">Membrane</location>
    </subcellularLocation>
</comment>
<evidence type="ECO:0000313" key="6">
    <source>
        <dbReference type="EMBL" id="GHJ89454.1"/>
    </source>
</evidence>
<comment type="caution">
    <text evidence="6">The sequence shown here is derived from an EMBL/GenBank/DDBJ whole genome shotgun (WGS) entry which is preliminary data.</text>
</comment>
<dbReference type="Pfam" id="PF23489">
    <property type="entry name" value="V-ATPase_su_f"/>
    <property type="match status" value="1"/>
</dbReference>
<feature type="transmembrane region" description="Helical" evidence="5">
    <location>
        <begin position="55"/>
        <end position="76"/>
    </location>
</feature>
<keyword evidence="3 5" id="KW-1133">Transmembrane helix</keyword>